<feature type="domain" description="Gfo/Idh/MocA-like oxidoreductase N-terminal" evidence="2">
    <location>
        <begin position="8"/>
        <end position="129"/>
    </location>
</feature>
<dbReference type="PANTHER" id="PTHR43818:SF11">
    <property type="entry name" value="BCDNA.GH03377"/>
    <property type="match status" value="1"/>
</dbReference>
<dbReference type="InterPro" id="IPR036291">
    <property type="entry name" value="NAD(P)-bd_dom_sf"/>
</dbReference>
<dbReference type="RefSeq" id="WP_250871707.1">
    <property type="nucleotide sequence ID" value="NZ_JALXFV010000001.1"/>
</dbReference>
<sequence length="337" mass="36983">MTTPDQPLRIASIGAGHWGVHVASQVLGDERATLVALADVSAESRERAGGALAVPPEMRFEDAETILESVDLDAVIVTTPHVFHHEHVSAAMDRDLHVYCEKPFTTDVDDARDLVQRAEARPEVTMVGFQRHHEQPYIAARERVQTATPMLITAEITQDWYENFRNTWRGNPDLSGGGQLYDTGSHLVDVVLWLADATPTSVSAEMVFADDDERVDVHALLAVRFDNGAVANLTVSGDTACVREHVHVWTDEGATYIDGRGWDERTLHDVDPENTTSTPLLDETDTRGKVEAFLDAIGNGESPAATVRHGFYVTAVVEAAYESARNDGVRVPIHLDD</sequence>
<dbReference type="Gene3D" id="3.30.360.10">
    <property type="entry name" value="Dihydrodipicolinate Reductase, domain 2"/>
    <property type="match status" value="1"/>
</dbReference>
<dbReference type="Proteomes" id="UP001597187">
    <property type="component" value="Unassembled WGS sequence"/>
</dbReference>
<dbReference type="PANTHER" id="PTHR43818">
    <property type="entry name" value="BCDNA.GH03377"/>
    <property type="match status" value="1"/>
</dbReference>
<dbReference type="InterPro" id="IPR050463">
    <property type="entry name" value="Gfo/Idh/MocA_oxidrdct_glycsds"/>
</dbReference>
<evidence type="ECO:0000256" key="1">
    <source>
        <dbReference type="ARBA" id="ARBA00023002"/>
    </source>
</evidence>
<reference evidence="4 5" key="1">
    <citation type="journal article" date="2019" name="Int. J. Syst. Evol. Microbiol.">
        <title>The Global Catalogue of Microorganisms (GCM) 10K type strain sequencing project: providing services to taxonomists for standard genome sequencing and annotation.</title>
        <authorList>
            <consortium name="The Broad Institute Genomics Platform"/>
            <consortium name="The Broad Institute Genome Sequencing Center for Infectious Disease"/>
            <person name="Wu L."/>
            <person name="Ma J."/>
        </authorList>
    </citation>
    <scope>NUCLEOTIDE SEQUENCE [LARGE SCALE GENOMIC DNA]</scope>
    <source>
        <strain evidence="4 5">CGMCC 1.12563</strain>
    </source>
</reference>
<evidence type="ECO:0000313" key="4">
    <source>
        <dbReference type="EMBL" id="MFD1511720.1"/>
    </source>
</evidence>
<dbReference type="GO" id="GO:0016491">
    <property type="term" value="F:oxidoreductase activity"/>
    <property type="evidence" value="ECO:0007669"/>
    <property type="project" value="UniProtKB-KW"/>
</dbReference>
<dbReference type="SUPFAM" id="SSF55347">
    <property type="entry name" value="Glyceraldehyde-3-phosphate dehydrogenase-like, C-terminal domain"/>
    <property type="match status" value="1"/>
</dbReference>
<dbReference type="AlphaFoldDB" id="A0ABD6AQE0"/>
<evidence type="ECO:0000259" key="3">
    <source>
        <dbReference type="Pfam" id="PF22725"/>
    </source>
</evidence>
<dbReference type="InterPro" id="IPR055170">
    <property type="entry name" value="GFO_IDH_MocA-like_dom"/>
</dbReference>
<protein>
    <submittedName>
        <fullName evidence="4">Gfo/Idh/MocA family protein</fullName>
    </submittedName>
</protein>
<evidence type="ECO:0000259" key="2">
    <source>
        <dbReference type="Pfam" id="PF01408"/>
    </source>
</evidence>
<dbReference type="Pfam" id="PF22725">
    <property type="entry name" value="GFO_IDH_MocA_C3"/>
    <property type="match status" value="1"/>
</dbReference>
<dbReference type="Pfam" id="PF01408">
    <property type="entry name" value="GFO_IDH_MocA"/>
    <property type="match status" value="1"/>
</dbReference>
<dbReference type="InterPro" id="IPR000683">
    <property type="entry name" value="Gfo/Idh/MocA-like_OxRdtase_N"/>
</dbReference>
<dbReference type="SUPFAM" id="SSF51735">
    <property type="entry name" value="NAD(P)-binding Rossmann-fold domains"/>
    <property type="match status" value="1"/>
</dbReference>
<dbReference type="Gene3D" id="3.40.50.720">
    <property type="entry name" value="NAD(P)-binding Rossmann-like Domain"/>
    <property type="match status" value="1"/>
</dbReference>
<name>A0ABD6AQE0_9EURY</name>
<keyword evidence="5" id="KW-1185">Reference proteome</keyword>
<keyword evidence="1" id="KW-0560">Oxidoreductase</keyword>
<dbReference type="EMBL" id="JBHUDC010000001">
    <property type="protein sequence ID" value="MFD1511720.1"/>
    <property type="molecule type" value="Genomic_DNA"/>
</dbReference>
<feature type="domain" description="GFO/IDH/MocA-like oxidoreductase" evidence="3">
    <location>
        <begin position="149"/>
        <end position="253"/>
    </location>
</feature>
<accession>A0ABD6AQE0</accession>
<evidence type="ECO:0000313" key="5">
    <source>
        <dbReference type="Proteomes" id="UP001597187"/>
    </source>
</evidence>
<organism evidence="4 5">
    <name type="scientific">Halomarina rubra</name>
    <dbReference type="NCBI Taxonomy" id="2071873"/>
    <lineage>
        <taxon>Archaea</taxon>
        <taxon>Methanobacteriati</taxon>
        <taxon>Methanobacteriota</taxon>
        <taxon>Stenosarchaea group</taxon>
        <taxon>Halobacteria</taxon>
        <taxon>Halobacteriales</taxon>
        <taxon>Natronomonadaceae</taxon>
        <taxon>Halomarina</taxon>
    </lineage>
</organism>
<comment type="caution">
    <text evidence="4">The sequence shown here is derived from an EMBL/GenBank/DDBJ whole genome shotgun (WGS) entry which is preliminary data.</text>
</comment>
<proteinExistence type="predicted"/>
<gene>
    <name evidence="4" type="ORF">ACFSBT_00325</name>
</gene>